<dbReference type="InterPro" id="IPR040079">
    <property type="entry name" value="Glutathione_S-Trfase"/>
</dbReference>
<reference evidence="2 3" key="1">
    <citation type="submission" date="2017-06" db="EMBL/GenBank/DDBJ databases">
        <title>Genome sequencing of cyanobaciteial culture collection at National Institute for Environmental Studies (NIES).</title>
        <authorList>
            <person name="Hirose Y."/>
            <person name="Shimura Y."/>
            <person name="Fujisawa T."/>
            <person name="Nakamura Y."/>
            <person name="Kawachi M."/>
        </authorList>
    </citation>
    <scope>NUCLEOTIDE SEQUENCE [LARGE SCALE GENOMIC DNA]</scope>
    <source>
        <strain evidence="2 3">NIES-37</strain>
    </source>
</reference>
<evidence type="ECO:0000259" key="1">
    <source>
        <dbReference type="PROSITE" id="PS50404"/>
    </source>
</evidence>
<dbReference type="PANTHER" id="PTHR42673:SF21">
    <property type="entry name" value="GLUTATHIONE S-TRANSFERASE YFCF"/>
    <property type="match status" value="1"/>
</dbReference>
<dbReference type="AlphaFoldDB" id="A0A1Z4N9X4"/>
<dbReference type="CDD" id="cd03195">
    <property type="entry name" value="GST_C_4"/>
    <property type="match status" value="1"/>
</dbReference>
<dbReference type="SFLD" id="SFLDS00019">
    <property type="entry name" value="Glutathione_Transferase_(cytos"/>
    <property type="match status" value="1"/>
</dbReference>
<protein>
    <recommendedName>
        <fullName evidence="1">GST N-terminal domain-containing protein</fullName>
    </recommendedName>
</protein>
<dbReference type="Pfam" id="PF14834">
    <property type="entry name" value="GST_C_4"/>
    <property type="match status" value="1"/>
</dbReference>
<dbReference type="InterPro" id="IPR034338">
    <property type="entry name" value="GST_4_C"/>
</dbReference>
<dbReference type="EMBL" id="AP018248">
    <property type="protein sequence ID" value="BAZ02538.1"/>
    <property type="molecule type" value="Genomic_DNA"/>
</dbReference>
<dbReference type="Proteomes" id="UP000218785">
    <property type="component" value="Chromosome"/>
</dbReference>
<sequence length="210" mass="23406">MSSTSLLLYVDSQYASPYALSAFVSLHEKALAFDIQTLDLAANVQNEPDFAAKSLTRRVPTLIHDGFALSESSAIAEYIDEVFPGTPLYPKEPQSRARARQVQAWLRSDLAPIKQERSTEVIFYGVKKPPLSLEAKKAAEKLFSAAELLLASNTENLFGQWSIADVDLALILHRLILNGDSVPDKLVAYAKHQWERPSVQLWVNQQRPAL</sequence>
<name>A0A1Z4N9X4_9CYAN</name>
<feature type="domain" description="GST N-terminal" evidence="1">
    <location>
        <begin position="6"/>
        <end position="87"/>
    </location>
</feature>
<organism evidence="2 3">
    <name type="scientific">Tolypothrix tenuis PCC 7101</name>
    <dbReference type="NCBI Taxonomy" id="231146"/>
    <lineage>
        <taxon>Bacteria</taxon>
        <taxon>Bacillati</taxon>
        <taxon>Cyanobacteriota</taxon>
        <taxon>Cyanophyceae</taxon>
        <taxon>Nostocales</taxon>
        <taxon>Tolypothrichaceae</taxon>
        <taxon>Tolypothrix</taxon>
    </lineage>
</organism>
<dbReference type="NCBIfam" id="NF011693">
    <property type="entry name" value="PRK15113.1"/>
    <property type="match status" value="1"/>
</dbReference>
<accession>A0A1Z4N9X4</accession>
<dbReference type="GO" id="GO:0004364">
    <property type="term" value="F:glutathione transferase activity"/>
    <property type="evidence" value="ECO:0007669"/>
    <property type="project" value="TreeGrafter"/>
</dbReference>
<dbReference type="GO" id="GO:0006559">
    <property type="term" value="P:L-phenylalanine catabolic process"/>
    <property type="evidence" value="ECO:0007669"/>
    <property type="project" value="TreeGrafter"/>
</dbReference>
<evidence type="ECO:0000313" key="3">
    <source>
        <dbReference type="Proteomes" id="UP000218785"/>
    </source>
</evidence>
<evidence type="ECO:0000313" key="2">
    <source>
        <dbReference type="EMBL" id="BAZ02538.1"/>
    </source>
</evidence>
<dbReference type="SUPFAM" id="SSF47616">
    <property type="entry name" value="GST C-terminal domain-like"/>
    <property type="match status" value="1"/>
</dbReference>
<dbReference type="KEGG" id="ttq:NIES37_65510"/>
<dbReference type="PROSITE" id="PS50404">
    <property type="entry name" value="GST_NTER"/>
    <property type="match status" value="1"/>
</dbReference>
<dbReference type="Gene3D" id="1.20.1050.10">
    <property type="match status" value="1"/>
</dbReference>
<dbReference type="Pfam" id="PF13409">
    <property type="entry name" value="GST_N_2"/>
    <property type="match status" value="1"/>
</dbReference>
<keyword evidence="3" id="KW-1185">Reference proteome</keyword>
<dbReference type="PANTHER" id="PTHR42673">
    <property type="entry name" value="MALEYLACETOACETATE ISOMERASE"/>
    <property type="match status" value="1"/>
</dbReference>
<dbReference type="InterPro" id="IPR036282">
    <property type="entry name" value="Glutathione-S-Trfase_C_sf"/>
</dbReference>
<dbReference type="CDD" id="cd00570">
    <property type="entry name" value="GST_N_family"/>
    <property type="match status" value="1"/>
</dbReference>
<dbReference type="GO" id="GO:0006749">
    <property type="term" value="P:glutathione metabolic process"/>
    <property type="evidence" value="ECO:0007669"/>
    <property type="project" value="TreeGrafter"/>
</dbReference>
<gene>
    <name evidence="2" type="ORF">NIES37_65510</name>
</gene>
<dbReference type="SUPFAM" id="SSF52833">
    <property type="entry name" value="Thioredoxin-like"/>
    <property type="match status" value="1"/>
</dbReference>
<dbReference type="Gene3D" id="3.40.30.10">
    <property type="entry name" value="Glutaredoxin"/>
    <property type="match status" value="1"/>
</dbReference>
<dbReference type="InterPro" id="IPR036249">
    <property type="entry name" value="Thioredoxin-like_sf"/>
</dbReference>
<dbReference type="RefSeq" id="WP_096582835.1">
    <property type="nucleotide sequence ID" value="NZ_CAWNJS010000001.1"/>
</dbReference>
<dbReference type="InterPro" id="IPR004045">
    <property type="entry name" value="Glutathione_S-Trfase_N"/>
</dbReference>
<dbReference type="GO" id="GO:0016034">
    <property type="term" value="F:maleylacetoacetate isomerase activity"/>
    <property type="evidence" value="ECO:0007669"/>
    <property type="project" value="TreeGrafter"/>
</dbReference>
<proteinExistence type="predicted"/>